<name>A0A0F6B876_SALT1</name>
<evidence type="ECO:0000313" key="3">
    <source>
        <dbReference type="Proteomes" id="UP000002695"/>
    </source>
</evidence>
<dbReference type="EMBL" id="CP001363">
    <property type="protein sequence ID" value="ACY90724.1"/>
    <property type="molecule type" value="Genomic_DNA"/>
</dbReference>
<gene>
    <name evidence="2" type="ordered locus">STM14_4336</name>
</gene>
<keyword evidence="3" id="KW-1185">Reference proteome</keyword>
<evidence type="ECO:0000256" key="1">
    <source>
        <dbReference type="SAM" id="MobiDB-lite"/>
    </source>
</evidence>
<dbReference type="HOGENOM" id="CLU_3188835_0_0_6"/>
<feature type="region of interest" description="Disordered" evidence="1">
    <location>
        <begin position="26"/>
        <end position="46"/>
    </location>
</feature>
<dbReference type="AlphaFoldDB" id="A0A0F6B876"/>
<sequence length="46" mass="5128">MRHGIFLIKSAIIKCAARVASGQTAKRRQGKGLCRSASRRVDRMKN</sequence>
<dbReference type="KEGG" id="seo:STM14_4336"/>
<dbReference type="Proteomes" id="UP000002695">
    <property type="component" value="Chromosome"/>
</dbReference>
<reference evidence="2 3" key="1">
    <citation type="journal article" date="2010" name="J. Bacteriol.">
        <title>Short-term signatures of evolutionary change in the Salmonella enterica serovar typhimurium 14028 genome.</title>
        <authorList>
            <person name="Jarvik T."/>
            <person name="Smillie C."/>
            <person name="Groisman E.A."/>
            <person name="Ochman H."/>
        </authorList>
    </citation>
    <scope>NUCLEOTIDE SEQUENCE [LARGE SCALE GENOMIC DNA]</scope>
    <source>
        <strain evidence="3">14028s / SGSC 2262</strain>
    </source>
</reference>
<organism evidence="2 3">
    <name type="scientific">Salmonella typhimurium (strain 14028s / SGSC 2262)</name>
    <dbReference type="NCBI Taxonomy" id="588858"/>
    <lineage>
        <taxon>Bacteria</taxon>
        <taxon>Pseudomonadati</taxon>
        <taxon>Pseudomonadota</taxon>
        <taxon>Gammaproteobacteria</taxon>
        <taxon>Enterobacterales</taxon>
        <taxon>Enterobacteriaceae</taxon>
        <taxon>Salmonella</taxon>
    </lineage>
</organism>
<protein>
    <submittedName>
        <fullName evidence="2">Uncharacterized protein</fullName>
    </submittedName>
</protein>
<evidence type="ECO:0000313" key="2">
    <source>
        <dbReference type="EMBL" id="ACY90724.1"/>
    </source>
</evidence>
<accession>A0A0F6B876</accession>
<proteinExistence type="predicted"/>